<reference evidence="3" key="2">
    <citation type="submission" date="2022-01" db="EMBL/GenBank/DDBJ databases">
        <authorList>
            <person name="Yamashiro T."/>
            <person name="Shiraishi A."/>
            <person name="Satake H."/>
            <person name="Nakayama K."/>
        </authorList>
    </citation>
    <scope>NUCLEOTIDE SEQUENCE</scope>
</reference>
<dbReference type="SUPFAM" id="SSF117281">
    <property type="entry name" value="Kelch motif"/>
    <property type="match status" value="1"/>
</dbReference>
<dbReference type="PANTHER" id="PTHR46122:SF2">
    <property type="entry name" value="F-BOX_KELCH-REPEAT PROTEIN SKIP11"/>
    <property type="match status" value="1"/>
</dbReference>
<keyword evidence="4" id="KW-1185">Reference proteome</keyword>
<comment type="caution">
    <text evidence="3">The sequence shown here is derived from an EMBL/GenBank/DDBJ whole genome shotgun (WGS) entry which is preliminary data.</text>
</comment>
<dbReference type="InterPro" id="IPR015915">
    <property type="entry name" value="Kelch-typ_b-propeller"/>
</dbReference>
<accession>A0ABQ5I2Y2</accession>
<dbReference type="PANTHER" id="PTHR46122">
    <property type="entry name" value="GALACTOSE OXIDASE/KELCH REPEAT PROTEIN-RELATED"/>
    <property type="match status" value="1"/>
</dbReference>
<reference evidence="3" key="1">
    <citation type="journal article" date="2022" name="Int. J. Mol. Sci.">
        <title>Draft Genome of Tanacetum Coccineum: Genomic Comparison of Closely Related Tanacetum-Family Plants.</title>
        <authorList>
            <person name="Yamashiro T."/>
            <person name="Shiraishi A."/>
            <person name="Nakayama K."/>
            <person name="Satake H."/>
        </authorList>
    </citation>
    <scope>NUCLEOTIDE SEQUENCE</scope>
</reference>
<dbReference type="Proteomes" id="UP001151760">
    <property type="component" value="Unassembled WGS sequence"/>
</dbReference>
<evidence type="ECO:0000256" key="1">
    <source>
        <dbReference type="ARBA" id="ARBA00022441"/>
    </source>
</evidence>
<dbReference type="InterPro" id="IPR052439">
    <property type="entry name" value="F-box/Kelch-repeat"/>
</dbReference>
<evidence type="ECO:0000313" key="4">
    <source>
        <dbReference type="Proteomes" id="UP001151760"/>
    </source>
</evidence>
<protein>
    <submittedName>
        <fullName evidence="3">F-box/kelch-repeat protein SKIP11-like protein</fullName>
    </submittedName>
</protein>
<gene>
    <name evidence="3" type="ORF">Tco_1090004</name>
</gene>
<evidence type="ECO:0000313" key="3">
    <source>
        <dbReference type="EMBL" id="GJT94486.1"/>
    </source>
</evidence>
<dbReference type="Gene3D" id="2.120.10.80">
    <property type="entry name" value="Kelch-type beta propeller"/>
    <property type="match status" value="1"/>
</dbReference>
<proteinExistence type="predicted"/>
<organism evidence="3 4">
    <name type="scientific">Tanacetum coccineum</name>
    <dbReference type="NCBI Taxonomy" id="301880"/>
    <lineage>
        <taxon>Eukaryota</taxon>
        <taxon>Viridiplantae</taxon>
        <taxon>Streptophyta</taxon>
        <taxon>Embryophyta</taxon>
        <taxon>Tracheophyta</taxon>
        <taxon>Spermatophyta</taxon>
        <taxon>Magnoliopsida</taxon>
        <taxon>eudicotyledons</taxon>
        <taxon>Gunneridae</taxon>
        <taxon>Pentapetalae</taxon>
        <taxon>asterids</taxon>
        <taxon>campanulids</taxon>
        <taxon>Asterales</taxon>
        <taxon>Asteraceae</taxon>
        <taxon>Asteroideae</taxon>
        <taxon>Anthemideae</taxon>
        <taxon>Anthemidinae</taxon>
        <taxon>Tanacetum</taxon>
    </lineage>
</organism>
<name>A0ABQ5I2Y2_9ASTR</name>
<sequence>MASSEVSNMRGGGDRHALPLSCFGDRNDGGDSRAVPKISDAARVDADVALYKELWRACAGPLITVPQENELVFYFPQGHLEQSIAAVLGKDVLGPAICKYSVVLMKLVRSRIVERYDSETGAWEMLPSLLMSRKMSSGVMMHGELYVIGSSGKDGKALLCGTGSMAPPLLAVVANELYAADCLAMKVKKYNKVKSIWVNIGRLPERANSMGRWGISFIHGMWGHKGTPS</sequence>
<keyword evidence="2" id="KW-0677">Repeat</keyword>
<dbReference type="EMBL" id="BQNB010020300">
    <property type="protein sequence ID" value="GJT94486.1"/>
    <property type="molecule type" value="Genomic_DNA"/>
</dbReference>
<evidence type="ECO:0000256" key="2">
    <source>
        <dbReference type="ARBA" id="ARBA00022737"/>
    </source>
</evidence>
<keyword evidence="1" id="KW-0880">Kelch repeat</keyword>